<dbReference type="AlphaFoldDB" id="A0A0F5V750"/>
<gene>
    <name evidence="2" type="ORF">KY46_20645</name>
</gene>
<evidence type="ECO:0000313" key="2">
    <source>
        <dbReference type="EMBL" id="KKC98025.1"/>
    </source>
</evidence>
<keyword evidence="3" id="KW-1185">Reference proteome</keyword>
<organism evidence="2 3">
    <name type="scientific">Photobacterium halotolerans</name>
    <dbReference type="NCBI Taxonomy" id="265726"/>
    <lineage>
        <taxon>Bacteria</taxon>
        <taxon>Pseudomonadati</taxon>
        <taxon>Pseudomonadota</taxon>
        <taxon>Gammaproteobacteria</taxon>
        <taxon>Vibrionales</taxon>
        <taxon>Vibrionaceae</taxon>
        <taxon>Photobacterium</taxon>
    </lineage>
</organism>
<dbReference type="RefSeq" id="WP_046222479.1">
    <property type="nucleotide sequence ID" value="NZ_JWYV01000028.1"/>
</dbReference>
<dbReference type="Pfam" id="PF08818">
    <property type="entry name" value="DUF1801"/>
    <property type="match status" value="1"/>
</dbReference>
<name>A0A0F5V750_9GAMM</name>
<accession>A0A0F5V750</accession>
<dbReference type="OrthoDB" id="5951444at2"/>
<dbReference type="STRING" id="265726.KY46_20645"/>
<dbReference type="InterPro" id="IPR014922">
    <property type="entry name" value="YdhG-like"/>
</dbReference>
<evidence type="ECO:0000313" key="3">
    <source>
        <dbReference type="Proteomes" id="UP000033633"/>
    </source>
</evidence>
<reference evidence="2 3" key="1">
    <citation type="submission" date="2014-12" db="EMBL/GenBank/DDBJ databases">
        <title>Mercury Reductase activity and rhizosphere competence traits in the genome of root associated Photobacterium halotolerans MELD1.</title>
        <authorList>
            <person name="Mathew D.C."/>
            <person name="Huang C.-C."/>
        </authorList>
    </citation>
    <scope>NUCLEOTIDE SEQUENCE [LARGE SCALE GENOMIC DNA]</scope>
    <source>
        <strain evidence="2 3">MELD1</strain>
    </source>
</reference>
<proteinExistence type="predicted"/>
<evidence type="ECO:0000259" key="1">
    <source>
        <dbReference type="Pfam" id="PF08818"/>
    </source>
</evidence>
<feature type="domain" description="YdhG-like" evidence="1">
    <location>
        <begin position="26"/>
        <end position="129"/>
    </location>
</feature>
<dbReference type="SUPFAM" id="SSF159888">
    <property type="entry name" value="YdhG-like"/>
    <property type="match status" value="1"/>
</dbReference>
<sequence>MSTLKTRPTQASVTAFIAALSDSQQQADSHQLLALLNELSGKTAVLWGDSLIGFGTYFYSNTAGKHFSWPMIAFSPRKGKLTLYFMLGFAAHQKQLKQLGKHKLGKSCLYIKRLQDINLSVLREMLNQHIAMMKQKYPCE</sequence>
<dbReference type="PATRIC" id="fig|265726.11.peg.2939"/>
<protein>
    <recommendedName>
        <fullName evidence="1">YdhG-like domain-containing protein</fullName>
    </recommendedName>
</protein>
<comment type="caution">
    <text evidence="2">The sequence shown here is derived from an EMBL/GenBank/DDBJ whole genome shotgun (WGS) entry which is preliminary data.</text>
</comment>
<dbReference type="EMBL" id="JWYV01000028">
    <property type="protein sequence ID" value="KKC98025.1"/>
    <property type="molecule type" value="Genomic_DNA"/>
</dbReference>
<dbReference type="Proteomes" id="UP000033633">
    <property type="component" value="Unassembled WGS sequence"/>
</dbReference>